<reference evidence="3 4" key="1">
    <citation type="journal article" date="2006" name="Science">
        <title>Genome of rice cluster I archaea -- the key methane producers in the rice rhizosphere.</title>
        <authorList>
            <person name="Erkel C."/>
            <person name="Kube M."/>
            <person name="Reinhardt R."/>
            <person name="Liesack W."/>
        </authorList>
    </citation>
    <scope>NUCLEOTIDE SEQUENCE [LARGE SCALE GENOMIC DNA]</scope>
    <source>
        <strain evidence="4">DSM 22066 / NBRC 105507 / MRE50</strain>
    </source>
</reference>
<dbReference type="CDD" id="cd17535">
    <property type="entry name" value="REC_NarL-like"/>
    <property type="match status" value="1"/>
</dbReference>
<dbReference type="SMART" id="SM00448">
    <property type="entry name" value="REC"/>
    <property type="match status" value="1"/>
</dbReference>
<dbReference type="GO" id="GO:0000160">
    <property type="term" value="P:phosphorelay signal transduction system"/>
    <property type="evidence" value="ECO:0007669"/>
    <property type="project" value="InterPro"/>
</dbReference>
<dbReference type="SUPFAM" id="SSF52172">
    <property type="entry name" value="CheY-like"/>
    <property type="match status" value="1"/>
</dbReference>
<dbReference type="InterPro" id="IPR058245">
    <property type="entry name" value="NreC/VraR/RcsB-like_REC"/>
</dbReference>
<keyword evidence="4" id="KW-1185">Reference proteome</keyword>
<name>Q0W218_METAR</name>
<dbReference type="PROSITE" id="PS50110">
    <property type="entry name" value="RESPONSE_REGULATORY"/>
    <property type="match status" value="1"/>
</dbReference>
<evidence type="ECO:0000313" key="3">
    <source>
        <dbReference type="EMBL" id="CAJ37575.1"/>
    </source>
</evidence>
<dbReference type="Proteomes" id="UP000000663">
    <property type="component" value="Chromosome"/>
</dbReference>
<protein>
    <submittedName>
        <fullName evidence="3">Predicted response regulator</fullName>
    </submittedName>
</protein>
<dbReference type="EMBL" id="AM114193">
    <property type="protein sequence ID" value="CAJ37575.1"/>
    <property type="molecule type" value="Genomic_DNA"/>
</dbReference>
<feature type="modified residue" description="4-aspartylphosphate" evidence="1">
    <location>
        <position position="33"/>
    </location>
</feature>
<dbReference type="Pfam" id="PF00072">
    <property type="entry name" value="Response_reg"/>
    <property type="match status" value="1"/>
</dbReference>
<evidence type="ECO:0000313" key="4">
    <source>
        <dbReference type="Proteomes" id="UP000000663"/>
    </source>
</evidence>
<dbReference type="Gene3D" id="3.40.50.2300">
    <property type="match status" value="1"/>
</dbReference>
<dbReference type="eggNOG" id="arCOG02391">
    <property type="taxonomic scope" value="Archaea"/>
</dbReference>
<dbReference type="AlphaFoldDB" id="Q0W218"/>
<dbReference type="PANTHER" id="PTHR43228:SF1">
    <property type="entry name" value="TWO-COMPONENT RESPONSE REGULATOR ARR22"/>
    <property type="match status" value="1"/>
</dbReference>
<organism evidence="3 4">
    <name type="scientific">Methanocella arvoryzae (strain DSM 22066 / NBRC 105507 / MRE50)</name>
    <dbReference type="NCBI Taxonomy" id="351160"/>
    <lineage>
        <taxon>Archaea</taxon>
        <taxon>Methanobacteriati</taxon>
        <taxon>Methanobacteriota</taxon>
        <taxon>Stenosarchaea group</taxon>
        <taxon>Methanomicrobia</taxon>
        <taxon>Methanocellales</taxon>
        <taxon>Methanocellaceae</taxon>
        <taxon>Methanocella</taxon>
    </lineage>
</organism>
<evidence type="ECO:0000256" key="1">
    <source>
        <dbReference type="PROSITE-ProRule" id="PRU00169"/>
    </source>
</evidence>
<dbReference type="InterPro" id="IPR001789">
    <property type="entry name" value="Sig_transdc_resp-reg_receiver"/>
</dbReference>
<feature type="domain" description="Response regulatory" evidence="2">
    <location>
        <begin position="1"/>
        <end position="96"/>
    </location>
</feature>
<dbReference type="InterPro" id="IPR052048">
    <property type="entry name" value="ST_Response_Regulator"/>
</dbReference>
<dbReference type="KEGG" id="rci:RCIX2509"/>
<dbReference type="STRING" id="351160.RCIX2509"/>
<dbReference type="PANTHER" id="PTHR43228">
    <property type="entry name" value="TWO-COMPONENT RESPONSE REGULATOR"/>
    <property type="match status" value="1"/>
</dbReference>
<gene>
    <name evidence="3" type="ORF">RCIX2509</name>
</gene>
<keyword evidence="1" id="KW-0597">Phosphoprotein</keyword>
<sequence length="104" mass="11491">MKGIPVTFIAYDGEEAVRKFRESSPRPQVMIMDYRMPIMDGVEAARTILSLEPDTKIIFVSADTGAREEAMKAGAAAFLEKPAGLKEIIDQVEKVMSQKSTIVK</sequence>
<proteinExistence type="predicted"/>
<evidence type="ECO:0000259" key="2">
    <source>
        <dbReference type="PROSITE" id="PS50110"/>
    </source>
</evidence>
<accession>Q0W218</accession>
<dbReference type="InterPro" id="IPR011006">
    <property type="entry name" value="CheY-like_superfamily"/>
</dbReference>